<dbReference type="Proteomes" id="UP001333102">
    <property type="component" value="Chromosome"/>
</dbReference>
<sequence>MGLVAAAWESTRFAIWVLVEPQETFERLRQRGSVGAAIVMIGLALAVRVATFFTTAFHFSSAEPSEVNFAGEVLRLLVPLLTWVVANYAVTAILYGEGTLRAIFVASSYCLAPYVLLTPWISLATNVLTLSEAALVNGAQAMVYAWTGLLFFISVKVIHNYEWGQTLAITLLTLATMLATWAVAATIYGLTDQVLHFFREVVREALLR</sequence>
<dbReference type="InterPro" id="IPR006977">
    <property type="entry name" value="Yip1_dom"/>
</dbReference>
<reference evidence="8" key="1">
    <citation type="submission" date="2023-12" db="EMBL/GenBank/DDBJ databases">
        <title>Novel isolates from deep terrestrial aquifers shed light on the physiology and ecology of the class Limnochordia.</title>
        <authorList>
            <person name="Karnachuk O.V."/>
            <person name="Lukina A.P."/>
            <person name="Avakyan M.R."/>
            <person name="Kadnikov V."/>
            <person name="Begmatov S."/>
            <person name="Beletsky A.V."/>
            <person name="Mardanov A.V."/>
            <person name="Ravin N.V."/>
        </authorList>
    </citation>
    <scope>NUCLEOTIDE SEQUENCE [LARGE SCALE GENOMIC DNA]</scope>
    <source>
        <strain evidence="8">LN</strain>
    </source>
</reference>
<accession>A0ABZ1BSY6</accession>
<name>A0ABZ1BSY6_9FIRM</name>
<keyword evidence="8" id="KW-1185">Reference proteome</keyword>
<feature type="domain" description="Yip1" evidence="6">
    <location>
        <begin position="17"/>
        <end position="183"/>
    </location>
</feature>
<keyword evidence="3 5" id="KW-1133">Transmembrane helix</keyword>
<evidence type="ECO:0000313" key="7">
    <source>
        <dbReference type="EMBL" id="WRP15911.1"/>
    </source>
</evidence>
<gene>
    <name evidence="7" type="ORF">VLY81_03020</name>
</gene>
<protein>
    <submittedName>
        <fullName evidence="7">YIP1 family protein</fullName>
    </submittedName>
</protein>
<comment type="subcellular location">
    <subcellularLocation>
        <location evidence="1">Membrane</location>
        <topology evidence="1">Multi-pass membrane protein</topology>
    </subcellularLocation>
</comment>
<dbReference type="Pfam" id="PF04893">
    <property type="entry name" value="Yip1"/>
    <property type="match status" value="1"/>
</dbReference>
<dbReference type="EMBL" id="CP141614">
    <property type="protein sequence ID" value="WRP15911.1"/>
    <property type="molecule type" value="Genomic_DNA"/>
</dbReference>
<evidence type="ECO:0000256" key="3">
    <source>
        <dbReference type="ARBA" id="ARBA00022989"/>
    </source>
</evidence>
<organism evidence="7 8">
    <name type="scientific">Geochorda subterranea</name>
    <dbReference type="NCBI Taxonomy" id="3109564"/>
    <lineage>
        <taxon>Bacteria</taxon>
        <taxon>Bacillati</taxon>
        <taxon>Bacillota</taxon>
        <taxon>Limnochordia</taxon>
        <taxon>Limnochordales</taxon>
        <taxon>Geochordaceae</taxon>
        <taxon>Geochorda</taxon>
    </lineage>
</organism>
<keyword evidence="2 5" id="KW-0812">Transmembrane</keyword>
<feature type="transmembrane region" description="Helical" evidence="5">
    <location>
        <begin position="167"/>
        <end position="190"/>
    </location>
</feature>
<dbReference type="RefSeq" id="WP_324670322.1">
    <property type="nucleotide sequence ID" value="NZ_CP141614.1"/>
</dbReference>
<evidence type="ECO:0000256" key="4">
    <source>
        <dbReference type="ARBA" id="ARBA00023136"/>
    </source>
</evidence>
<evidence type="ECO:0000256" key="1">
    <source>
        <dbReference type="ARBA" id="ARBA00004141"/>
    </source>
</evidence>
<keyword evidence="4 5" id="KW-0472">Membrane</keyword>
<evidence type="ECO:0000313" key="8">
    <source>
        <dbReference type="Proteomes" id="UP001333102"/>
    </source>
</evidence>
<proteinExistence type="predicted"/>
<evidence type="ECO:0000256" key="2">
    <source>
        <dbReference type="ARBA" id="ARBA00022692"/>
    </source>
</evidence>
<evidence type="ECO:0000259" key="6">
    <source>
        <dbReference type="Pfam" id="PF04893"/>
    </source>
</evidence>
<feature type="transmembrane region" description="Helical" evidence="5">
    <location>
        <begin position="34"/>
        <end position="53"/>
    </location>
</feature>
<feature type="transmembrane region" description="Helical" evidence="5">
    <location>
        <begin position="73"/>
        <end position="95"/>
    </location>
</feature>
<evidence type="ECO:0000256" key="5">
    <source>
        <dbReference type="SAM" id="Phobius"/>
    </source>
</evidence>
<feature type="transmembrane region" description="Helical" evidence="5">
    <location>
        <begin position="102"/>
        <end position="122"/>
    </location>
</feature>
<feature type="transmembrane region" description="Helical" evidence="5">
    <location>
        <begin position="134"/>
        <end position="155"/>
    </location>
</feature>